<accession>A0A1H3XUH6</accession>
<dbReference type="EMBL" id="FNQJ01000004">
    <property type="protein sequence ID" value="SEA03026.1"/>
    <property type="molecule type" value="Genomic_DNA"/>
</dbReference>
<protein>
    <recommendedName>
        <fullName evidence="3">Glycine zipper family protein</fullName>
    </recommendedName>
</protein>
<dbReference type="STRING" id="592050.SAMN05421875_104137"/>
<dbReference type="GeneID" id="34233345"/>
<gene>
    <name evidence="1" type="ORF">SAMN05421875_104137</name>
</gene>
<name>A0A1H3XUH6_9BURK</name>
<evidence type="ECO:0008006" key="3">
    <source>
        <dbReference type="Google" id="ProtNLM"/>
    </source>
</evidence>
<dbReference type="AlphaFoldDB" id="A0A1H3XUH6"/>
<dbReference type="RefSeq" id="WP_139285330.1">
    <property type="nucleotide sequence ID" value="NZ_CAXIQL010000017.1"/>
</dbReference>
<sequence>MPSPPRTLTFTYDMTPMHRPRTTAAIAAVMGRGPRQEGGRRALPALPQRLCVGLLALVLAGCAAHSPDLPAQRAPDDSASARYGADLDYCRQHAAQVGVVAETLDGLVQGALVTAALVWGLGYGHDTVRDWAAVGGVLGATQGLQALERRRQTEAACMATRGHGPVAAAPQPAPPRPAPALALPRQIGTDAFSAERLARSQSCSEQPLASLAAKGPGFETYSVACTNGDALAIRCEFGNCRVLR</sequence>
<reference evidence="2" key="1">
    <citation type="submission" date="2016-10" db="EMBL/GenBank/DDBJ databases">
        <authorList>
            <person name="Varghese N."/>
            <person name="Submissions S."/>
        </authorList>
    </citation>
    <scope>NUCLEOTIDE SEQUENCE [LARGE SCALE GENOMIC DNA]</scope>
    <source>
        <strain evidence="2">DSM 25157</strain>
    </source>
</reference>
<dbReference type="Proteomes" id="UP000199002">
    <property type="component" value="Unassembled WGS sequence"/>
</dbReference>
<evidence type="ECO:0000313" key="2">
    <source>
        <dbReference type="Proteomes" id="UP000199002"/>
    </source>
</evidence>
<evidence type="ECO:0000313" key="1">
    <source>
        <dbReference type="EMBL" id="SEA03026.1"/>
    </source>
</evidence>
<proteinExistence type="predicted"/>
<organism evidence="1 2">
    <name type="scientific">Acidovorax soli</name>
    <dbReference type="NCBI Taxonomy" id="592050"/>
    <lineage>
        <taxon>Bacteria</taxon>
        <taxon>Pseudomonadati</taxon>
        <taxon>Pseudomonadota</taxon>
        <taxon>Betaproteobacteria</taxon>
        <taxon>Burkholderiales</taxon>
        <taxon>Comamonadaceae</taxon>
        <taxon>Acidovorax</taxon>
    </lineage>
</organism>
<keyword evidence="2" id="KW-1185">Reference proteome</keyword>